<reference evidence="1 2" key="1">
    <citation type="journal article" date="2011" name="Science">
        <title>The Selaginella genome identifies genetic changes associated with the evolution of vascular plants.</title>
        <authorList>
            <person name="Banks J.A."/>
            <person name="Nishiyama T."/>
            <person name="Hasebe M."/>
            <person name="Bowman J.L."/>
            <person name="Gribskov M."/>
            <person name="dePamphilis C."/>
            <person name="Albert V.A."/>
            <person name="Aono N."/>
            <person name="Aoyama T."/>
            <person name="Ambrose B.A."/>
            <person name="Ashton N.W."/>
            <person name="Axtell M.J."/>
            <person name="Barker E."/>
            <person name="Barker M.S."/>
            <person name="Bennetzen J.L."/>
            <person name="Bonawitz N.D."/>
            <person name="Chapple C."/>
            <person name="Cheng C."/>
            <person name="Correa L.G."/>
            <person name="Dacre M."/>
            <person name="DeBarry J."/>
            <person name="Dreyer I."/>
            <person name="Elias M."/>
            <person name="Engstrom E.M."/>
            <person name="Estelle M."/>
            <person name="Feng L."/>
            <person name="Finet C."/>
            <person name="Floyd S.K."/>
            <person name="Frommer W.B."/>
            <person name="Fujita T."/>
            <person name="Gramzow L."/>
            <person name="Gutensohn M."/>
            <person name="Harholt J."/>
            <person name="Hattori M."/>
            <person name="Heyl A."/>
            <person name="Hirai T."/>
            <person name="Hiwatashi Y."/>
            <person name="Ishikawa M."/>
            <person name="Iwata M."/>
            <person name="Karol K.G."/>
            <person name="Koehler B."/>
            <person name="Kolukisaoglu U."/>
            <person name="Kubo M."/>
            <person name="Kurata T."/>
            <person name="Lalonde S."/>
            <person name="Li K."/>
            <person name="Li Y."/>
            <person name="Litt A."/>
            <person name="Lyons E."/>
            <person name="Manning G."/>
            <person name="Maruyama T."/>
            <person name="Michael T.P."/>
            <person name="Mikami K."/>
            <person name="Miyazaki S."/>
            <person name="Morinaga S."/>
            <person name="Murata T."/>
            <person name="Mueller-Roeber B."/>
            <person name="Nelson D.R."/>
            <person name="Obara M."/>
            <person name="Oguri Y."/>
            <person name="Olmstead R.G."/>
            <person name="Onodera N."/>
            <person name="Petersen B.L."/>
            <person name="Pils B."/>
            <person name="Prigge M."/>
            <person name="Rensing S.A."/>
            <person name="Riano-Pachon D.M."/>
            <person name="Roberts A.W."/>
            <person name="Sato Y."/>
            <person name="Scheller H.V."/>
            <person name="Schulz B."/>
            <person name="Schulz C."/>
            <person name="Shakirov E.V."/>
            <person name="Shibagaki N."/>
            <person name="Shinohara N."/>
            <person name="Shippen D.E."/>
            <person name="Soerensen I."/>
            <person name="Sotooka R."/>
            <person name="Sugimoto N."/>
            <person name="Sugita M."/>
            <person name="Sumikawa N."/>
            <person name="Tanurdzic M."/>
            <person name="Theissen G."/>
            <person name="Ulvskov P."/>
            <person name="Wakazuki S."/>
            <person name="Weng J.K."/>
            <person name="Willats W.W."/>
            <person name="Wipf D."/>
            <person name="Wolf P.G."/>
            <person name="Yang L."/>
            <person name="Zimmer A.D."/>
            <person name="Zhu Q."/>
            <person name="Mitros T."/>
            <person name="Hellsten U."/>
            <person name="Loque D."/>
            <person name="Otillar R."/>
            <person name="Salamov A."/>
            <person name="Schmutz J."/>
            <person name="Shapiro H."/>
            <person name="Lindquist E."/>
            <person name="Lucas S."/>
            <person name="Rokhsar D."/>
            <person name="Grigoriev I.V."/>
        </authorList>
    </citation>
    <scope>NUCLEOTIDE SEQUENCE [LARGE SCALE GENOMIC DNA]</scope>
</reference>
<dbReference type="EMBL" id="GL377694">
    <property type="protein sequence ID" value="EFJ06831.1"/>
    <property type="molecule type" value="Genomic_DNA"/>
</dbReference>
<proteinExistence type="predicted"/>
<dbReference type="HOGENOM" id="CLU_889652_0_0_1"/>
<dbReference type="Proteomes" id="UP000001514">
    <property type="component" value="Unassembled WGS sequence"/>
</dbReference>
<dbReference type="KEGG" id="smo:SELMODRAFT_430397"/>
<gene>
    <name evidence="1" type="ORF">SELMODRAFT_430397</name>
</gene>
<protein>
    <submittedName>
        <fullName evidence="1">Uncharacterized protein</fullName>
    </submittedName>
</protein>
<dbReference type="AlphaFoldDB" id="D8T9A5"/>
<name>D8T9A5_SELML</name>
<dbReference type="OrthoDB" id="2020732at2759"/>
<dbReference type="PANTHER" id="PTHR36408:SF1">
    <property type="entry name" value="TRANSMEMBRANE PROTEIN"/>
    <property type="match status" value="1"/>
</dbReference>
<evidence type="ECO:0000313" key="1">
    <source>
        <dbReference type="EMBL" id="EFJ06831.1"/>
    </source>
</evidence>
<sequence>MAALAVYQRNSVRCSLLGSTPTAGLIAAQGQSGKKSQLRFPRFLSNAEILTCLCTACNSIKFLTVVRCSSSPSAKHEGEERRGINYRQILATGEGICLSAAVVSQAGCLIRPSSTQEQCLEVSPGHAPPRQLKYAALSTWQLVPLWLALLINIILRSVQPQPSERILKESSNLALAQRVASLEHDFLGSITLIRALTRQLEKLGVRVQVTKRTLQDPIHQTAKLAADMASAVKALSHRETLLEEELKETRSALMAIQDQQAKQLELISLLASRLSSSNRQGHKAATKKMNDDYKYDYWLANTGEEICTLDSKR</sequence>
<dbReference type="InParanoid" id="D8T9A5"/>
<keyword evidence="2" id="KW-1185">Reference proteome</keyword>
<organism evidence="2">
    <name type="scientific">Selaginella moellendorffii</name>
    <name type="common">Spikemoss</name>
    <dbReference type="NCBI Taxonomy" id="88036"/>
    <lineage>
        <taxon>Eukaryota</taxon>
        <taxon>Viridiplantae</taxon>
        <taxon>Streptophyta</taxon>
        <taxon>Embryophyta</taxon>
        <taxon>Tracheophyta</taxon>
        <taxon>Lycopodiopsida</taxon>
        <taxon>Selaginellales</taxon>
        <taxon>Selaginellaceae</taxon>
        <taxon>Selaginella</taxon>
    </lineage>
</organism>
<dbReference type="Gramene" id="EFJ06831">
    <property type="protein sequence ID" value="EFJ06831"/>
    <property type="gene ID" value="SELMODRAFT_430397"/>
</dbReference>
<evidence type="ECO:0000313" key="2">
    <source>
        <dbReference type="Proteomes" id="UP000001514"/>
    </source>
</evidence>
<accession>D8T9A5</accession>
<dbReference type="eggNOG" id="ENOG502RY81">
    <property type="taxonomic scope" value="Eukaryota"/>
</dbReference>
<dbReference type="PANTHER" id="PTHR36408">
    <property type="entry name" value="TRANSMEMBRANE PROTEIN"/>
    <property type="match status" value="1"/>
</dbReference>